<accession>A0A8H5H4J3</accession>
<dbReference type="OrthoDB" id="2851338at2759"/>
<evidence type="ECO:0000313" key="2">
    <source>
        <dbReference type="Proteomes" id="UP000518752"/>
    </source>
</evidence>
<dbReference type="AlphaFoldDB" id="A0A8H5H4J3"/>
<comment type="caution">
    <text evidence="1">The sequence shown here is derived from an EMBL/GenBank/DDBJ whole genome shotgun (WGS) entry which is preliminary data.</text>
</comment>
<organism evidence="1 2">
    <name type="scientific">Collybiopsis confluens</name>
    <dbReference type="NCBI Taxonomy" id="2823264"/>
    <lineage>
        <taxon>Eukaryota</taxon>
        <taxon>Fungi</taxon>
        <taxon>Dikarya</taxon>
        <taxon>Basidiomycota</taxon>
        <taxon>Agaricomycotina</taxon>
        <taxon>Agaricomycetes</taxon>
        <taxon>Agaricomycetidae</taxon>
        <taxon>Agaricales</taxon>
        <taxon>Marasmiineae</taxon>
        <taxon>Omphalotaceae</taxon>
        <taxon>Collybiopsis</taxon>
    </lineage>
</organism>
<name>A0A8H5H4J3_9AGAR</name>
<gene>
    <name evidence="1" type="ORF">D9757_009594</name>
</gene>
<evidence type="ECO:0000313" key="1">
    <source>
        <dbReference type="EMBL" id="KAF5376602.1"/>
    </source>
</evidence>
<keyword evidence="2" id="KW-1185">Reference proteome</keyword>
<dbReference type="Proteomes" id="UP000518752">
    <property type="component" value="Unassembled WGS sequence"/>
</dbReference>
<sequence length="245" mass="27800">MSDPKGLVFTLVESGPNIPEEEYRGISNLITSLGISNIDRLIRILDWYDNEHAPARITIPSFYSAARFKANDGLKPTSLTLYEISEPSVANGPEYQAIFANGSERDKRMVPALQYLTRRSYSVTHLVSHSEASLPPKFIFYEAVEVKPEGEASFDRWLKEEHIPLIAKTPGWSRSRLLTLEEQILFGGSIERHVPLYKYLAIHDFSSGGYRESAEVKAAISTPWKDTIGSEVRHFEFEKSYTKQK</sequence>
<protein>
    <submittedName>
        <fullName evidence="1">Uncharacterized protein</fullName>
    </submittedName>
</protein>
<reference evidence="1 2" key="1">
    <citation type="journal article" date="2020" name="ISME J.">
        <title>Uncovering the hidden diversity of litter-decomposition mechanisms in mushroom-forming fungi.</title>
        <authorList>
            <person name="Floudas D."/>
            <person name="Bentzer J."/>
            <person name="Ahren D."/>
            <person name="Johansson T."/>
            <person name="Persson P."/>
            <person name="Tunlid A."/>
        </authorList>
    </citation>
    <scope>NUCLEOTIDE SEQUENCE [LARGE SCALE GENOMIC DNA]</scope>
    <source>
        <strain evidence="1 2">CBS 406.79</strain>
    </source>
</reference>
<dbReference type="EMBL" id="JAACJN010000089">
    <property type="protein sequence ID" value="KAF5376602.1"/>
    <property type="molecule type" value="Genomic_DNA"/>
</dbReference>
<proteinExistence type="predicted"/>